<protein>
    <submittedName>
        <fullName evidence="2">Uncharacterized protein</fullName>
    </submittedName>
</protein>
<evidence type="ECO:0000256" key="1">
    <source>
        <dbReference type="SAM" id="MobiDB-lite"/>
    </source>
</evidence>
<dbReference type="Proteomes" id="UP000030647">
    <property type="component" value="Unassembled WGS sequence"/>
</dbReference>
<dbReference type="HOGENOM" id="CLU_3119255_0_0_9"/>
<evidence type="ECO:0000313" key="3">
    <source>
        <dbReference type="Proteomes" id="UP000030647"/>
    </source>
</evidence>
<feature type="region of interest" description="Disordered" evidence="1">
    <location>
        <begin position="25"/>
        <end position="50"/>
    </location>
</feature>
<organism evidence="2 3">
    <name type="scientific">Schleiferilactobacillus shenzhenensis LY-73</name>
    <dbReference type="NCBI Taxonomy" id="1231336"/>
    <lineage>
        <taxon>Bacteria</taxon>
        <taxon>Bacillati</taxon>
        <taxon>Bacillota</taxon>
        <taxon>Bacilli</taxon>
        <taxon>Lactobacillales</taxon>
        <taxon>Lactobacillaceae</taxon>
        <taxon>Schleiferilactobacillus</taxon>
    </lineage>
</organism>
<dbReference type="AlphaFoldDB" id="U4TP32"/>
<proteinExistence type="predicted"/>
<gene>
    <name evidence="2" type="ORF">L248_2475</name>
</gene>
<keyword evidence="3" id="KW-1185">Reference proteome</keyword>
<reference evidence="3" key="1">
    <citation type="journal article" date="2013" name="Genome Announc.">
        <title>Whole-Genome Sequencing of Lactobacillus shenzhenensis Strain LY-73T.</title>
        <authorList>
            <person name="Lin Z."/>
            <person name="Liu Z."/>
            <person name="Yang R."/>
            <person name="Zou Y."/>
            <person name="Wan D."/>
            <person name="Chen J."/>
            <person name="Guo M."/>
            <person name="Zhao J."/>
            <person name="Fang C."/>
            <person name="Yang R."/>
            <person name="Liu F."/>
        </authorList>
    </citation>
    <scope>NUCLEOTIDE SEQUENCE [LARGE SCALE GENOMIC DNA]</scope>
    <source>
        <strain evidence="3">LY-73</strain>
    </source>
</reference>
<dbReference type="EMBL" id="KI271624">
    <property type="protein sequence ID" value="ERL63658.1"/>
    <property type="molecule type" value="Genomic_DNA"/>
</dbReference>
<dbReference type="RefSeq" id="WP_022531056.1">
    <property type="nucleotide sequence ID" value="NZ_KI271624.1"/>
</dbReference>
<accession>U4TP32</accession>
<evidence type="ECO:0000313" key="2">
    <source>
        <dbReference type="EMBL" id="ERL63658.1"/>
    </source>
</evidence>
<sequence>MTMNEENEDAMVLDDLDSANASVETNAQPNDTFNFCGEGARTGIVHDTER</sequence>
<name>U4TP32_9LACO</name>